<evidence type="ECO:0000256" key="2">
    <source>
        <dbReference type="ARBA" id="ARBA00023125"/>
    </source>
</evidence>
<feature type="domain" description="HTH arsR-type" evidence="4">
    <location>
        <begin position="92"/>
        <end position="186"/>
    </location>
</feature>
<dbReference type="Gene3D" id="1.10.10.10">
    <property type="entry name" value="Winged helix-like DNA-binding domain superfamily/Winged helix DNA-binding domain"/>
    <property type="match status" value="1"/>
</dbReference>
<gene>
    <name evidence="5" type="ORF">GCM10010255_42590</name>
</gene>
<dbReference type="Proteomes" id="UP001499986">
    <property type="component" value="Unassembled WGS sequence"/>
</dbReference>
<evidence type="ECO:0000313" key="5">
    <source>
        <dbReference type="EMBL" id="GAA2403890.1"/>
    </source>
</evidence>
<keyword evidence="2" id="KW-0238">DNA-binding</keyword>
<reference evidence="6" key="1">
    <citation type="journal article" date="2019" name="Int. J. Syst. Evol. Microbiol.">
        <title>The Global Catalogue of Microorganisms (GCM) 10K type strain sequencing project: providing services to taxonomists for standard genome sequencing and annotation.</title>
        <authorList>
            <consortium name="The Broad Institute Genomics Platform"/>
            <consortium name="The Broad Institute Genome Sequencing Center for Infectious Disease"/>
            <person name="Wu L."/>
            <person name="Ma J."/>
        </authorList>
    </citation>
    <scope>NUCLEOTIDE SEQUENCE [LARGE SCALE GENOMIC DNA]</scope>
    <source>
        <strain evidence="6">JCM 4358</strain>
    </source>
</reference>
<proteinExistence type="predicted"/>
<dbReference type="CDD" id="cd00090">
    <property type="entry name" value="HTH_ARSR"/>
    <property type="match status" value="1"/>
</dbReference>
<evidence type="ECO:0000313" key="6">
    <source>
        <dbReference type="Proteomes" id="UP001499986"/>
    </source>
</evidence>
<dbReference type="SMART" id="SM00418">
    <property type="entry name" value="HTH_ARSR"/>
    <property type="match status" value="1"/>
</dbReference>
<dbReference type="InterPro" id="IPR001845">
    <property type="entry name" value="HTH_ArsR_DNA-bd_dom"/>
</dbReference>
<dbReference type="InterPro" id="IPR051081">
    <property type="entry name" value="HTH_MetalResp_TranReg"/>
</dbReference>
<dbReference type="PRINTS" id="PR00778">
    <property type="entry name" value="HTHARSR"/>
</dbReference>
<protein>
    <recommendedName>
        <fullName evidence="4">HTH arsR-type domain-containing protein</fullName>
    </recommendedName>
</protein>
<dbReference type="InterPro" id="IPR011991">
    <property type="entry name" value="ArsR-like_HTH"/>
</dbReference>
<comment type="caution">
    <text evidence="5">The sequence shown here is derived from an EMBL/GenBank/DDBJ whole genome shotgun (WGS) entry which is preliminary data.</text>
</comment>
<evidence type="ECO:0000256" key="1">
    <source>
        <dbReference type="ARBA" id="ARBA00023015"/>
    </source>
</evidence>
<sequence length="194" mass="20924">MGAPVSGPSGAAEYWHIGGIHTRFGIVTSRRVQGSKSAVTADSIRHGADIDSYDRHRSTVDAKLRGLSYYGIPEGSGAAVTSPAVSSRDLPHPVRDEIRLEGVLHALSDPMRLRIVRELAAASGELSCSHFDLPVTKSTTTHHFRVLRESGVIRQVYRGTAKMNGLRRDDLDELFPGLMDALLDAAGRQAVRGG</sequence>
<dbReference type="PROSITE" id="PS50987">
    <property type="entry name" value="HTH_ARSR_2"/>
    <property type="match status" value="1"/>
</dbReference>
<dbReference type="InterPro" id="IPR036388">
    <property type="entry name" value="WH-like_DNA-bd_sf"/>
</dbReference>
<dbReference type="Pfam" id="PF12840">
    <property type="entry name" value="HTH_20"/>
    <property type="match status" value="1"/>
</dbReference>
<keyword evidence="3" id="KW-0804">Transcription</keyword>
<dbReference type="PANTHER" id="PTHR33154:SF12">
    <property type="entry name" value="TRANSCRIPTIONAL REGULATORY PROTEIN"/>
    <property type="match status" value="1"/>
</dbReference>
<keyword evidence="6" id="KW-1185">Reference proteome</keyword>
<name>A0ABP5VIC8_9ACTN</name>
<accession>A0ABP5VIC8</accession>
<dbReference type="PANTHER" id="PTHR33154">
    <property type="entry name" value="TRANSCRIPTIONAL REGULATOR, ARSR FAMILY"/>
    <property type="match status" value="1"/>
</dbReference>
<dbReference type="SUPFAM" id="SSF46785">
    <property type="entry name" value="Winged helix' DNA-binding domain"/>
    <property type="match status" value="1"/>
</dbReference>
<dbReference type="EMBL" id="BAAASE010000005">
    <property type="protein sequence ID" value="GAA2403890.1"/>
    <property type="molecule type" value="Genomic_DNA"/>
</dbReference>
<organism evidence="5 6">
    <name type="scientific">Streptomyces coeruleofuscus</name>
    <dbReference type="NCBI Taxonomy" id="66879"/>
    <lineage>
        <taxon>Bacteria</taxon>
        <taxon>Bacillati</taxon>
        <taxon>Actinomycetota</taxon>
        <taxon>Actinomycetes</taxon>
        <taxon>Kitasatosporales</taxon>
        <taxon>Streptomycetaceae</taxon>
        <taxon>Streptomyces</taxon>
    </lineage>
</organism>
<evidence type="ECO:0000259" key="4">
    <source>
        <dbReference type="PROSITE" id="PS50987"/>
    </source>
</evidence>
<evidence type="ECO:0000256" key="3">
    <source>
        <dbReference type="ARBA" id="ARBA00023163"/>
    </source>
</evidence>
<keyword evidence="1" id="KW-0805">Transcription regulation</keyword>
<dbReference type="InterPro" id="IPR036390">
    <property type="entry name" value="WH_DNA-bd_sf"/>
</dbReference>